<dbReference type="EMBL" id="JAEKJA010000024">
    <property type="protein sequence ID" value="MBJ3778210.1"/>
    <property type="molecule type" value="Genomic_DNA"/>
</dbReference>
<name>A0A934MIS4_9HYPH</name>
<dbReference type="CDD" id="cd06558">
    <property type="entry name" value="crotonase-like"/>
    <property type="match status" value="1"/>
</dbReference>
<dbReference type="RefSeq" id="WP_198884112.1">
    <property type="nucleotide sequence ID" value="NZ_JAEKJA010000024.1"/>
</dbReference>
<dbReference type="InterPro" id="IPR014748">
    <property type="entry name" value="Enoyl-CoA_hydra_C"/>
</dbReference>
<dbReference type="PANTHER" id="PTHR43459:SF1">
    <property type="entry name" value="EG:BACN32G11.4 PROTEIN"/>
    <property type="match status" value="1"/>
</dbReference>
<dbReference type="AlphaFoldDB" id="A0A934MIS4"/>
<comment type="similarity">
    <text evidence="1 2">Belongs to the enoyl-CoA hydratase/isomerase family.</text>
</comment>
<dbReference type="PANTHER" id="PTHR43459">
    <property type="entry name" value="ENOYL-COA HYDRATASE"/>
    <property type="match status" value="1"/>
</dbReference>
<keyword evidence="3" id="KW-0413">Isomerase</keyword>
<evidence type="ECO:0000256" key="2">
    <source>
        <dbReference type="RuleBase" id="RU003707"/>
    </source>
</evidence>
<dbReference type="InterPro" id="IPR018376">
    <property type="entry name" value="Enoyl-CoA_hyd/isom_CS"/>
</dbReference>
<dbReference type="InterPro" id="IPR001753">
    <property type="entry name" value="Enoyl-CoA_hydra/iso"/>
</dbReference>
<dbReference type="Gene3D" id="3.90.226.10">
    <property type="entry name" value="2-enoyl-CoA Hydratase, Chain A, domain 1"/>
    <property type="match status" value="1"/>
</dbReference>
<evidence type="ECO:0000313" key="4">
    <source>
        <dbReference type="Proteomes" id="UP000609531"/>
    </source>
</evidence>
<organism evidence="3 4">
    <name type="scientific">Acuticoccus mangrovi</name>
    <dbReference type="NCBI Taxonomy" id="2796142"/>
    <lineage>
        <taxon>Bacteria</taxon>
        <taxon>Pseudomonadati</taxon>
        <taxon>Pseudomonadota</taxon>
        <taxon>Alphaproteobacteria</taxon>
        <taxon>Hyphomicrobiales</taxon>
        <taxon>Amorphaceae</taxon>
        <taxon>Acuticoccus</taxon>
    </lineage>
</organism>
<dbReference type="Pfam" id="PF00378">
    <property type="entry name" value="ECH_1"/>
    <property type="match status" value="1"/>
</dbReference>
<dbReference type="SUPFAM" id="SSF52096">
    <property type="entry name" value="ClpP/crotonase"/>
    <property type="match status" value="1"/>
</dbReference>
<keyword evidence="4" id="KW-1185">Reference proteome</keyword>
<evidence type="ECO:0000313" key="3">
    <source>
        <dbReference type="EMBL" id="MBJ3778210.1"/>
    </source>
</evidence>
<comment type="caution">
    <text evidence="3">The sequence shown here is derived from an EMBL/GenBank/DDBJ whole genome shotgun (WGS) entry which is preliminary data.</text>
</comment>
<dbReference type="Proteomes" id="UP000609531">
    <property type="component" value="Unassembled WGS sequence"/>
</dbReference>
<dbReference type="Gene3D" id="1.10.12.10">
    <property type="entry name" value="Lyase 2-enoyl-coa Hydratase, Chain A, domain 2"/>
    <property type="match status" value="1"/>
</dbReference>
<accession>A0A934MIS4</accession>
<dbReference type="GO" id="GO:0016853">
    <property type="term" value="F:isomerase activity"/>
    <property type="evidence" value="ECO:0007669"/>
    <property type="project" value="UniProtKB-KW"/>
</dbReference>
<dbReference type="EC" id="5.3.3.18" evidence="3"/>
<sequence length="273" mass="28775">MDTVLTERRGAVLLVRLNRPDKLNSFNEAMHADLAAALGTVEDDPTIRAVVLTGTGRAFSSGQDLSDRVRAEGDPPPDLGDTLGRLYNPLVRRLRSLPAPTIAAINGVAAGAGLNIALACDIAVAGRSAVFLEPFANLGLVPDAGGTFTLPRAIGAMRARAMAMLAEKVDAETAERWGMVYRLFDDDTLVDDAVALAERLARLPTDGLVATRRAFEAGATNTLDAQLDVERDAQRAAGLHPDYAEGVAAFVGKRRPAFIGRGPASSSEGKSDE</sequence>
<protein>
    <submittedName>
        <fullName evidence="3">2-(1,2-epoxy-1,2-dihydrophenyl)acetyl-CoA isomerase</fullName>
        <ecNumber evidence="3">5.3.3.18</ecNumber>
    </submittedName>
</protein>
<dbReference type="InterPro" id="IPR029045">
    <property type="entry name" value="ClpP/crotonase-like_dom_sf"/>
</dbReference>
<proteinExistence type="inferred from homology"/>
<reference evidence="3" key="1">
    <citation type="submission" date="2020-12" db="EMBL/GenBank/DDBJ databases">
        <title>Bacterial taxonomy.</title>
        <authorList>
            <person name="Pan X."/>
        </authorList>
    </citation>
    <scope>NUCLEOTIDE SEQUENCE</scope>
    <source>
        <strain evidence="3">B2012</strain>
    </source>
</reference>
<gene>
    <name evidence="3" type="ORF">JCR33_21090</name>
</gene>
<evidence type="ECO:0000256" key="1">
    <source>
        <dbReference type="ARBA" id="ARBA00005254"/>
    </source>
</evidence>
<dbReference type="PROSITE" id="PS00166">
    <property type="entry name" value="ENOYL_COA_HYDRATASE"/>
    <property type="match status" value="1"/>
</dbReference>